<dbReference type="EMBL" id="JAFLND010000003">
    <property type="protein sequence ID" value="MBO0331127.1"/>
    <property type="molecule type" value="Genomic_DNA"/>
</dbReference>
<feature type="transmembrane region" description="Helical" evidence="1">
    <location>
        <begin position="393"/>
        <end position="412"/>
    </location>
</feature>
<keyword evidence="1" id="KW-0472">Membrane</keyword>
<evidence type="ECO:0000256" key="1">
    <source>
        <dbReference type="SAM" id="Phobius"/>
    </source>
</evidence>
<proteinExistence type="predicted"/>
<gene>
    <name evidence="2" type="ORF">J0X13_11230</name>
</gene>
<reference evidence="2 3" key="1">
    <citation type="submission" date="2021-03" db="EMBL/GenBank/DDBJ databases">
        <title>Muricauda sp. CAU 1631 isolated from Incheon.</title>
        <authorList>
            <person name="Kim W."/>
        </authorList>
    </citation>
    <scope>NUCLEOTIDE SEQUENCE [LARGE SCALE GENOMIC DNA]</scope>
    <source>
        <strain evidence="2 3">CAU 1631</strain>
    </source>
</reference>
<sequence length="484" mass="56043">MKLTTDFFFGNKLGDIIRFIERGQIGRSLKFHVSYGFEITVGILIEEIDEGELCKLDIQFLQKKVFPSKFEGAKLEINDTFINQLIGVNSIIQKVNIRFLNLKFNDWVQNPYSTFSLFEVVLESKSIPINVEFDDIETNWLMINGNATRLSVNSGKFSKIGVRGEFSLLSIFNNTCVQAGNPLEEYIHVDDIISEKIEINHNVKFNRIFIGNNFTNNLNCFGNNSDTLTIQGLSFFDACIMGNEIVNMEMSNLGNMTLSEPSKLRLGPNRIEDLLVISDINFTKRTPRGSTLFINGKNPTLFEFHYKCTFNKLILRNLDWSYINILENNTYKNSQLSAILKLKSSYQVEGNLKYERIFRAFEKRWHNENGKFNLALSLGWISNRFGLSLLRSFLWMLGLIIFEGLFILMLSIECLDCYFANWGLLFHLLNPAHRTESLLGLVMDCSYYGSIKNWLYLIDNVFRILIGYALYQFVMAFRYLYDLK</sequence>
<organism evidence="2 3">
    <name type="scientific">[Muricauda] lutisoli</name>
    <dbReference type="NCBI Taxonomy" id="2816035"/>
    <lineage>
        <taxon>Bacteria</taxon>
        <taxon>Pseudomonadati</taxon>
        <taxon>Bacteroidota</taxon>
        <taxon>Flavobacteriia</taxon>
        <taxon>Flavobacteriales</taxon>
        <taxon>Flavobacteriaceae</taxon>
        <taxon>Allomuricauda</taxon>
    </lineage>
</organism>
<dbReference type="Proteomes" id="UP000664163">
    <property type="component" value="Unassembled WGS sequence"/>
</dbReference>
<evidence type="ECO:0008006" key="4">
    <source>
        <dbReference type="Google" id="ProtNLM"/>
    </source>
</evidence>
<keyword evidence="1" id="KW-0812">Transmembrane</keyword>
<name>A0ABS3EYC6_9FLAO</name>
<accession>A0ABS3EYC6</accession>
<dbReference type="RefSeq" id="WP_207071530.1">
    <property type="nucleotide sequence ID" value="NZ_JAFLND010000003.1"/>
</dbReference>
<feature type="transmembrane region" description="Helical" evidence="1">
    <location>
        <begin position="461"/>
        <end position="481"/>
    </location>
</feature>
<evidence type="ECO:0000313" key="2">
    <source>
        <dbReference type="EMBL" id="MBO0331127.1"/>
    </source>
</evidence>
<evidence type="ECO:0000313" key="3">
    <source>
        <dbReference type="Proteomes" id="UP000664163"/>
    </source>
</evidence>
<protein>
    <recommendedName>
        <fullName evidence="4">Pentapeptide repeat-containing protein</fullName>
    </recommendedName>
</protein>
<keyword evidence="3" id="KW-1185">Reference proteome</keyword>
<comment type="caution">
    <text evidence="2">The sequence shown here is derived from an EMBL/GenBank/DDBJ whole genome shotgun (WGS) entry which is preliminary data.</text>
</comment>
<keyword evidence="1" id="KW-1133">Transmembrane helix</keyword>